<keyword evidence="3" id="KW-0547">Nucleotide-binding</keyword>
<dbReference type="PROSITE" id="PS00211">
    <property type="entry name" value="ABC_TRANSPORTER_1"/>
    <property type="match status" value="1"/>
</dbReference>
<feature type="transmembrane region" description="Helical" evidence="7">
    <location>
        <begin position="133"/>
        <end position="159"/>
    </location>
</feature>
<dbReference type="NCBIfam" id="NF007813">
    <property type="entry name" value="PRK10522.1"/>
    <property type="match status" value="1"/>
</dbReference>
<name>A0ABP9N1W4_9GAMM</name>
<feature type="transmembrane region" description="Helical" evidence="7">
    <location>
        <begin position="12"/>
        <end position="36"/>
    </location>
</feature>
<evidence type="ECO:0000256" key="1">
    <source>
        <dbReference type="ARBA" id="ARBA00004651"/>
    </source>
</evidence>
<dbReference type="NCBIfam" id="TIGR01194">
    <property type="entry name" value="cyc_pep_trnsptr"/>
    <property type="match status" value="1"/>
</dbReference>
<keyword evidence="6 7" id="KW-0472">Membrane</keyword>
<dbReference type="SUPFAM" id="SSF52540">
    <property type="entry name" value="P-loop containing nucleoside triphosphate hydrolases"/>
    <property type="match status" value="1"/>
</dbReference>
<evidence type="ECO:0000259" key="9">
    <source>
        <dbReference type="PROSITE" id="PS50929"/>
    </source>
</evidence>
<feature type="transmembrane region" description="Helical" evidence="7">
    <location>
        <begin position="230"/>
        <end position="252"/>
    </location>
</feature>
<dbReference type="Pfam" id="PF00005">
    <property type="entry name" value="ABC_tran"/>
    <property type="match status" value="1"/>
</dbReference>
<dbReference type="InterPro" id="IPR003593">
    <property type="entry name" value="AAA+_ATPase"/>
</dbReference>
<reference evidence="11" key="1">
    <citation type="journal article" date="2019" name="Int. J. Syst. Evol. Microbiol.">
        <title>The Global Catalogue of Microorganisms (GCM) 10K type strain sequencing project: providing services to taxonomists for standard genome sequencing and annotation.</title>
        <authorList>
            <consortium name="The Broad Institute Genomics Platform"/>
            <consortium name="The Broad Institute Genome Sequencing Center for Infectious Disease"/>
            <person name="Wu L."/>
            <person name="Ma J."/>
        </authorList>
    </citation>
    <scope>NUCLEOTIDE SEQUENCE [LARGE SCALE GENOMIC DNA]</scope>
    <source>
        <strain evidence="11">JCM 18050</strain>
    </source>
</reference>
<protein>
    <submittedName>
        <fullName evidence="10">Multidrug ABC transporter permease/ATP-binding protein</fullName>
    </submittedName>
</protein>
<feature type="transmembrane region" description="Helical" evidence="7">
    <location>
        <begin position="48"/>
        <end position="75"/>
    </location>
</feature>
<dbReference type="SUPFAM" id="SSF90123">
    <property type="entry name" value="ABC transporter transmembrane region"/>
    <property type="match status" value="1"/>
</dbReference>
<keyword evidence="4" id="KW-0067">ATP-binding</keyword>
<evidence type="ECO:0000259" key="8">
    <source>
        <dbReference type="PROSITE" id="PS50893"/>
    </source>
</evidence>
<evidence type="ECO:0000256" key="2">
    <source>
        <dbReference type="ARBA" id="ARBA00022692"/>
    </source>
</evidence>
<keyword evidence="11" id="KW-1185">Reference proteome</keyword>
<evidence type="ECO:0000256" key="7">
    <source>
        <dbReference type="SAM" id="Phobius"/>
    </source>
</evidence>
<accession>A0ABP9N1W4</accession>
<dbReference type="SMART" id="SM00382">
    <property type="entry name" value="AAA"/>
    <property type="match status" value="1"/>
</dbReference>
<keyword evidence="2 7" id="KW-0812">Transmembrane</keyword>
<sequence>MSTFYPLFKTQSKLLIIVICLTILSSVMGIVIMKFINEYLLTNAESINFTLIIFTGLILLYLILTTLAQIVISLLGHKIVFNLRTHLLKQILNSRFEWVKRIDKSKIIASLTNDIQHISFAFVRLPELVQGGLFVVLICGYMAYLSVSLFLIIAIWLIATIVGGNWSVKRVYHHLKSVRQQNDDIHAHYESSLEGFKELSLNQHRKHQLYQDFIQANQNVRNHSLFADTYHAFAGNFTNVMMLMAVGIIFYLSVYHQWASFQDATTIALALLFIRGPLITAVGAFPTMMQAHVAFKAIEALQLSPLTDYNTNALNTENWQTIQFHQASYHYDNNLFSLKPIDFTLHRGEVVFVVGKNGSGKSTLSYLLSGLYLPTTGYLTLDESIISERNIASYQQLFSSVFTDFYLFTHLMGGDGTKADTTLITQWLSHLQLNTKVTVNGHQLNTTQLSQGQRKRLALLVAALEQKSILILDEWAADQDPNFRKVFYENLLPILKNQGYTIFAISHDDKYFQHADRIIEMTDGQLHELSSSPQRRTL</sequence>
<dbReference type="PROSITE" id="PS50929">
    <property type="entry name" value="ABC_TM1F"/>
    <property type="match status" value="1"/>
</dbReference>
<dbReference type="InterPro" id="IPR005898">
    <property type="entry name" value="Cyc_pep_transpt_SyrD/YojI"/>
</dbReference>
<comment type="subcellular location">
    <subcellularLocation>
        <location evidence="1">Cell membrane</location>
        <topology evidence="1">Multi-pass membrane protein</topology>
    </subcellularLocation>
</comment>
<dbReference type="RefSeq" id="WP_345488876.1">
    <property type="nucleotide sequence ID" value="NZ_BAABHY010000001.1"/>
</dbReference>
<feature type="domain" description="ABC transporter" evidence="8">
    <location>
        <begin position="322"/>
        <end position="538"/>
    </location>
</feature>
<organism evidence="10 11">
    <name type="scientific">Orbus sasakiae</name>
    <dbReference type="NCBI Taxonomy" id="1078475"/>
    <lineage>
        <taxon>Bacteria</taxon>
        <taxon>Pseudomonadati</taxon>
        <taxon>Pseudomonadota</taxon>
        <taxon>Gammaproteobacteria</taxon>
        <taxon>Orbales</taxon>
        <taxon>Orbaceae</taxon>
        <taxon>Orbus</taxon>
    </lineage>
</organism>
<dbReference type="InterPro" id="IPR017871">
    <property type="entry name" value="ABC_transporter-like_CS"/>
</dbReference>
<dbReference type="EMBL" id="BAABHY010000001">
    <property type="protein sequence ID" value="GAA5106788.1"/>
    <property type="molecule type" value="Genomic_DNA"/>
</dbReference>
<dbReference type="PANTHER" id="PTHR43394">
    <property type="entry name" value="ATP-DEPENDENT PERMEASE MDL1, MITOCHONDRIAL"/>
    <property type="match status" value="1"/>
</dbReference>
<evidence type="ECO:0000256" key="6">
    <source>
        <dbReference type="ARBA" id="ARBA00023136"/>
    </source>
</evidence>
<evidence type="ECO:0000256" key="3">
    <source>
        <dbReference type="ARBA" id="ARBA00022741"/>
    </source>
</evidence>
<dbReference type="InterPro" id="IPR003439">
    <property type="entry name" value="ABC_transporter-like_ATP-bd"/>
</dbReference>
<dbReference type="InterPro" id="IPR036640">
    <property type="entry name" value="ABC1_TM_sf"/>
</dbReference>
<dbReference type="Proteomes" id="UP001500171">
    <property type="component" value="Unassembled WGS sequence"/>
</dbReference>
<evidence type="ECO:0000256" key="4">
    <source>
        <dbReference type="ARBA" id="ARBA00022840"/>
    </source>
</evidence>
<dbReference type="PROSITE" id="PS50893">
    <property type="entry name" value="ABC_TRANSPORTER_2"/>
    <property type="match status" value="1"/>
</dbReference>
<feature type="transmembrane region" description="Helical" evidence="7">
    <location>
        <begin position="264"/>
        <end position="285"/>
    </location>
</feature>
<evidence type="ECO:0000313" key="10">
    <source>
        <dbReference type="EMBL" id="GAA5106788.1"/>
    </source>
</evidence>
<feature type="domain" description="ABC transmembrane type-1" evidence="9">
    <location>
        <begin position="14"/>
        <end position="290"/>
    </location>
</feature>
<comment type="caution">
    <text evidence="10">The sequence shown here is derived from an EMBL/GenBank/DDBJ whole genome shotgun (WGS) entry which is preliminary data.</text>
</comment>
<gene>
    <name evidence="10" type="ORF">GCM10023211_07060</name>
</gene>
<keyword evidence="5 7" id="KW-1133">Transmembrane helix</keyword>
<evidence type="ECO:0000313" key="11">
    <source>
        <dbReference type="Proteomes" id="UP001500171"/>
    </source>
</evidence>
<dbReference type="InterPro" id="IPR011527">
    <property type="entry name" value="ABC1_TM_dom"/>
</dbReference>
<dbReference type="Gene3D" id="3.40.50.300">
    <property type="entry name" value="P-loop containing nucleotide triphosphate hydrolases"/>
    <property type="match status" value="1"/>
</dbReference>
<evidence type="ECO:0000256" key="5">
    <source>
        <dbReference type="ARBA" id="ARBA00022989"/>
    </source>
</evidence>
<dbReference type="InterPro" id="IPR027417">
    <property type="entry name" value="P-loop_NTPase"/>
</dbReference>
<dbReference type="Pfam" id="PF00664">
    <property type="entry name" value="ABC_membrane"/>
    <property type="match status" value="1"/>
</dbReference>
<dbReference type="InterPro" id="IPR039421">
    <property type="entry name" value="Type_1_exporter"/>
</dbReference>
<dbReference type="PANTHER" id="PTHR43394:SF1">
    <property type="entry name" value="ATP-BINDING CASSETTE SUB-FAMILY B MEMBER 10, MITOCHONDRIAL"/>
    <property type="match status" value="1"/>
</dbReference>
<proteinExistence type="predicted"/>
<dbReference type="Gene3D" id="1.20.1560.10">
    <property type="entry name" value="ABC transporter type 1, transmembrane domain"/>
    <property type="match status" value="1"/>
</dbReference>